<gene>
    <name evidence="1" type="ORF">DLM85_21305</name>
</gene>
<keyword evidence="2" id="KW-1185">Reference proteome</keyword>
<name>A0A328BAQ2_9BACT</name>
<protein>
    <submittedName>
        <fullName evidence="1">Uncharacterized protein</fullName>
    </submittedName>
</protein>
<comment type="caution">
    <text evidence="1">The sequence shown here is derived from an EMBL/GenBank/DDBJ whole genome shotgun (WGS) entry which is preliminary data.</text>
</comment>
<organism evidence="1 2">
    <name type="scientific">Hymenobacter edaphi</name>
    <dbReference type="NCBI Taxonomy" id="2211146"/>
    <lineage>
        <taxon>Bacteria</taxon>
        <taxon>Pseudomonadati</taxon>
        <taxon>Bacteroidota</taxon>
        <taxon>Cytophagia</taxon>
        <taxon>Cytophagales</taxon>
        <taxon>Hymenobacteraceae</taxon>
        <taxon>Hymenobacter</taxon>
    </lineage>
</organism>
<dbReference type="Proteomes" id="UP000248553">
    <property type="component" value="Unassembled WGS sequence"/>
</dbReference>
<sequence length="88" mass="9631">MTDCELSTLANSSAELAAEELLLIFQQVGARGDVMLYKHDGARSENRFTIMALISGYEGVCRRDGDSLSVCVQDCLRQYLAAKARLGN</sequence>
<reference evidence="2" key="1">
    <citation type="submission" date="2018-05" db="EMBL/GenBank/DDBJ databases">
        <authorList>
            <person name="Nie L."/>
        </authorList>
    </citation>
    <scope>NUCLEOTIDE SEQUENCE [LARGE SCALE GENOMIC DNA]</scope>
    <source>
        <strain evidence="2">NL</strain>
    </source>
</reference>
<proteinExistence type="predicted"/>
<evidence type="ECO:0000313" key="1">
    <source>
        <dbReference type="EMBL" id="RAK63541.1"/>
    </source>
</evidence>
<accession>A0A328BAQ2</accession>
<dbReference type="AlphaFoldDB" id="A0A328BAQ2"/>
<evidence type="ECO:0000313" key="2">
    <source>
        <dbReference type="Proteomes" id="UP000248553"/>
    </source>
</evidence>
<dbReference type="EMBL" id="QHKM01000009">
    <property type="protein sequence ID" value="RAK63541.1"/>
    <property type="molecule type" value="Genomic_DNA"/>
</dbReference>